<dbReference type="InterPro" id="IPR035447">
    <property type="entry name" value="DNA_topo_I_N_sf"/>
</dbReference>
<proteinExistence type="inferred from homology"/>
<comment type="caution">
    <text evidence="9">The sequence shown here is derived from an EMBL/GenBank/DDBJ whole genome shotgun (WGS) entry which is preliminary data.</text>
</comment>
<dbReference type="RefSeq" id="WP_160597777.1">
    <property type="nucleotide sequence ID" value="NZ_WTYS01000001.1"/>
</dbReference>
<keyword evidence="5" id="KW-0238">DNA-binding</keyword>
<evidence type="ECO:0000256" key="4">
    <source>
        <dbReference type="ARBA" id="ARBA00023029"/>
    </source>
</evidence>
<evidence type="ECO:0000256" key="2">
    <source>
        <dbReference type="ARBA" id="ARBA00006645"/>
    </source>
</evidence>
<keyword evidence="6 9" id="KW-0413">Isomerase</keyword>
<dbReference type="InterPro" id="IPR014711">
    <property type="entry name" value="TopoI_cat_a-hlx-sub_euk"/>
</dbReference>
<evidence type="ECO:0000256" key="5">
    <source>
        <dbReference type="ARBA" id="ARBA00023125"/>
    </source>
</evidence>
<keyword evidence="4" id="KW-0799">Topoisomerase</keyword>
<feature type="domain" description="DNA topoisomerase I catalytic core eukaryotic-type" evidence="7">
    <location>
        <begin position="84"/>
        <end position="265"/>
    </location>
</feature>
<dbReference type="OrthoDB" id="9778962at2"/>
<dbReference type="Pfam" id="PF21338">
    <property type="entry name" value="Top1B_N_bact"/>
    <property type="match status" value="1"/>
</dbReference>
<keyword evidence="10" id="KW-1185">Reference proteome</keyword>
<dbReference type="GO" id="GO:0003677">
    <property type="term" value="F:DNA binding"/>
    <property type="evidence" value="ECO:0007669"/>
    <property type="project" value="UniProtKB-KW"/>
</dbReference>
<sequence>MPTEKLIYVDDSLPGITRKGAGKGWAYFDPKGMLIKDRNEKKRLNAVALPPAYRDAWYCPAHNGHILATGYDDKARKQYRYHPDFRMMKEGEKFDRCGAFGKLLPLVRKRVEQDLSQEGIRRDRVIASIVRLLDLGFVRIGNEGYAKRNKNFGATTLKQRHAEVDGDAIHLTYRGKSGKDRDITVNDEALSELVEELQDLPGQDLFQFVDEFGTRHPISSSDVNAYLRETMGENFTAKSFRTWHASVLAYAMLASTDEDLAIKDMLAEVSDRLGNTPAVVRSSYIHPAVIELVGRQREWRSDLDLPRKTKHQSRHERGLIALLEEAPSAEELLAT</sequence>
<organism evidence="9 10">
    <name type="scientific">Pontixanthobacter gangjinensis</name>
    <dbReference type="NCBI Taxonomy" id="1028742"/>
    <lineage>
        <taxon>Bacteria</taxon>
        <taxon>Pseudomonadati</taxon>
        <taxon>Pseudomonadota</taxon>
        <taxon>Alphaproteobacteria</taxon>
        <taxon>Sphingomonadales</taxon>
        <taxon>Erythrobacteraceae</taxon>
        <taxon>Pontixanthobacter</taxon>
    </lineage>
</organism>
<feature type="domain" description="DNA topoisomerase IB N-terminal" evidence="8">
    <location>
        <begin position="24"/>
        <end position="72"/>
    </location>
</feature>
<dbReference type="SUPFAM" id="SSF55869">
    <property type="entry name" value="DNA topoisomerase I domain"/>
    <property type="match status" value="1"/>
</dbReference>
<dbReference type="GO" id="GO:0006265">
    <property type="term" value="P:DNA topological change"/>
    <property type="evidence" value="ECO:0007669"/>
    <property type="project" value="InterPro"/>
</dbReference>
<dbReference type="PROSITE" id="PS52038">
    <property type="entry name" value="TOPO_IB_2"/>
    <property type="match status" value="1"/>
</dbReference>
<dbReference type="InterPro" id="IPR013500">
    <property type="entry name" value="TopoI_cat_euk"/>
</dbReference>
<dbReference type="GO" id="GO:0003917">
    <property type="term" value="F:DNA topoisomerase type I (single strand cut, ATP-independent) activity"/>
    <property type="evidence" value="ECO:0007669"/>
    <property type="project" value="UniProtKB-EC"/>
</dbReference>
<gene>
    <name evidence="9" type="ORF">GRI36_06840</name>
</gene>
<dbReference type="Pfam" id="PF01028">
    <property type="entry name" value="Topoisom_I"/>
    <property type="match status" value="1"/>
</dbReference>
<dbReference type="Gene3D" id="1.10.132.120">
    <property type="match status" value="1"/>
</dbReference>
<evidence type="ECO:0000259" key="8">
    <source>
        <dbReference type="Pfam" id="PF21338"/>
    </source>
</evidence>
<dbReference type="PRINTS" id="PR00416">
    <property type="entry name" value="EUTPISMRASEI"/>
</dbReference>
<accession>A0A6I4SLJ0</accession>
<dbReference type="InterPro" id="IPR011010">
    <property type="entry name" value="DNA_brk_join_enz"/>
</dbReference>
<dbReference type="Gene3D" id="3.30.66.10">
    <property type="entry name" value="DNA topoisomerase I domain"/>
    <property type="match status" value="1"/>
</dbReference>
<evidence type="ECO:0000259" key="7">
    <source>
        <dbReference type="Pfam" id="PF01028"/>
    </source>
</evidence>
<dbReference type="InterPro" id="IPR001631">
    <property type="entry name" value="TopoI"/>
</dbReference>
<evidence type="ECO:0000256" key="3">
    <source>
        <dbReference type="ARBA" id="ARBA00012891"/>
    </source>
</evidence>
<reference evidence="9 10" key="1">
    <citation type="submission" date="2019-12" db="EMBL/GenBank/DDBJ databases">
        <title>Genomic-based taxomic classification of the family Erythrobacteraceae.</title>
        <authorList>
            <person name="Xu L."/>
        </authorList>
    </citation>
    <scope>NUCLEOTIDE SEQUENCE [LARGE SCALE GENOMIC DNA]</scope>
    <source>
        <strain evidence="9 10">JCM 17802</strain>
    </source>
</reference>
<evidence type="ECO:0000313" key="9">
    <source>
        <dbReference type="EMBL" id="MXO56595.1"/>
    </source>
</evidence>
<dbReference type="AlphaFoldDB" id="A0A6I4SLJ0"/>
<dbReference type="InterPro" id="IPR049331">
    <property type="entry name" value="Top1B_N_bact"/>
</dbReference>
<dbReference type="Proteomes" id="UP000468943">
    <property type="component" value="Unassembled WGS sequence"/>
</dbReference>
<evidence type="ECO:0000313" key="10">
    <source>
        <dbReference type="Proteomes" id="UP000468943"/>
    </source>
</evidence>
<name>A0A6I4SLJ0_9SPHN</name>
<dbReference type="EC" id="5.6.2.1" evidence="3"/>
<dbReference type="Gene3D" id="3.90.15.10">
    <property type="entry name" value="Topoisomerase I, Chain A, domain 3"/>
    <property type="match status" value="1"/>
</dbReference>
<evidence type="ECO:0000256" key="1">
    <source>
        <dbReference type="ARBA" id="ARBA00000213"/>
    </source>
</evidence>
<comment type="similarity">
    <text evidence="2">Belongs to the type IB topoisomerase family.</text>
</comment>
<dbReference type="SUPFAM" id="SSF56349">
    <property type="entry name" value="DNA breaking-rejoining enzymes"/>
    <property type="match status" value="1"/>
</dbReference>
<evidence type="ECO:0000256" key="6">
    <source>
        <dbReference type="ARBA" id="ARBA00023235"/>
    </source>
</evidence>
<dbReference type="EMBL" id="WTYS01000001">
    <property type="protein sequence ID" value="MXO56595.1"/>
    <property type="molecule type" value="Genomic_DNA"/>
</dbReference>
<protein>
    <recommendedName>
        <fullName evidence="3">DNA topoisomerase</fullName>
        <ecNumber evidence="3">5.6.2.1</ecNumber>
    </recommendedName>
</protein>
<comment type="catalytic activity">
    <reaction evidence="1">
        <text>ATP-independent breakage of single-stranded DNA, followed by passage and rejoining.</text>
        <dbReference type="EC" id="5.6.2.1"/>
    </reaction>
</comment>